<evidence type="ECO:0000259" key="10">
    <source>
        <dbReference type="PROSITE" id="PS51898"/>
    </source>
</evidence>
<dbReference type="PANTHER" id="PTHR30349:SF77">
    <property type="entry name" value="TYROSINE RECOMBINASE XERC"/>
    <property type="match status" value="1"/>
</dbReference>
<comment type="subunit">
    <text evidence="9">Forms a cyclic heterotetrameric complex composed of two molecules of XerC and two molecules of XerD.</text>
</comment>
<dbReference type="Pfam" id="PF00589">
    <property type="entry name" value="Phage_integrase"/>
    <property type="match status" value="1"/>
</dbReference>
<dbReference type="Gene3D" id="1.10.443.10">
    <property type="entry name" value="Intergrase catalytic core"/>
    <property type="match status" value="1"/>
</dbReference>
<comment type="similarity">
    <text evidence="9">Belongs to the 'phage' integrase family. XerC subfamily.</text>
</comment>
<dbReference type="GO" id="GO:0003677">
    <property type="term" value="F:DNA binding"/>
    <property type="evidence" value="ECO:0007669"/>
    <property type="project" value="UniProtKB-UniRule"/>
</dbReference>
<feature type="active site" evidence="9">
    <location>
        <position position="255"/>
    </location>
</feature>
<accession>A0A3N2C1Y5</accession>
<evidence type="ECO:0000259" key="11">
    <source>
        <dbReference type="PROSITE" id="PS51900"/>
    </source>
</evidence>
<dbReference type="PANTHER" id="PTHR30349">
    <property type="entry name" value="PHAGE INTEGRASE-RELATED"/>
    <property type="match status" value="1"/>
</dbReference>
<evidence type="ECO:0000256" key="4">
    <source>
        <dbReference type="ARBA" id="ARBA00022829"/>
    </source>
</evidence>
<dbReference type="GO" id="GO:0051301">
    <property type="term" value="P:cell division"/>
    <property type="evidence" value="ECO:0007669"/>
    <property type="project" value="UniProtKB-KW"/>
</dbReference>
<evidence type="ECO:0000256" key="8">
    <source>
        <dbReference type="ARBA" id="ARBA00023306"/>
    </source>
</evidence>
<feature type="active site" evidence="9">
    <location>
        <position position="258"/>
    </location>
</feature>
<dbReference type="Pfam" id="PF02899">
    <property type="entry name" value="Phage_int_SAM_1"/>
    <property type="match status" value="1"/>
</dbReference>
<evidence type="ECO:0000256" key="6">
    <source>
        <dbReference type="ARBA" id="ARBA00023125"/>
    </source>
</evidence>
<evidence type="ECO:0000256" key="5">
    <source>
        <dbReference type="ARBA" id="ARBA00022908"/>
    </source>
</evidence>
<sequence length="309" mass="33106">MDISSSIDGFSEHLASERRLSPQTVRAYASDLRQLADFATGRDVERVDGVTLDLLRDWLWDASEAGSSKATLARRTATAKAWSAWLLRTGRVDSDVAARLRSPKTGRTLPRVVGRGPFDDLLAGLEDRAASGEPNALRDLAVVELLYASALRVSELCGLDRDDLDLDRLTVRVTGKGDKERVVPFGVPAQSAIVDYLTSARPQLVARAAANDRGPTPGAALFLGARGGRLGPRSVYTLVARLLDAVPGGGPAGPHALRHTAATHLLDGGADLRAVQELLGHASLATTQIYTHVSVERIKESYRNAHPRA</sequence>
<dbReference type="PROSITE" id="PS51898">
    <property type="entry name" value="TYR_RECOMBINASE"/>
    <property type="match status" value="1"/>
</dbReference>
<feature type="domain" description="Tyr recombinase" evidence="10">
    <location>
        <begin position="108"/>
        <end position="303"/>
    </location>
</feature>
<comment type="function">
    <text evidence="9">Site-specific tyrosine recombinase, which acts by catalyzing the cutting and rejoining of the recombining DNA molecules. The XerC-XerD complex is essential to convert dimers of the bacterial chromosome into monomers to permit their segregation at cell division. It also contributes to the segregational stability of plasmids.</text>
</comment>
<keyword evidence="3 9" id="KW-0132">Cell division</keyword>
<keyword evidence="2 9" id="KW-0963">Cytoplasm</keyword>
<dbReference type="GO" id="GO:0005737">
    <property type="term" value="C:cytoplasm"/>
    <property type="evidence" value="ECO:0007669"/>
    <property type="project" value="UniProtKB-SubCell"/>
</dbReference>
<feature type="active site" description="O-(3'-phospho-DNA)-tyrosine intermediate" evidence="9">
    <location>
        <position position="290"/>
    </location>
</feature>
<keyword evidence="6 9" id="KW-0238">DNA-binding</keyword>
<comment type="subcellular location">
    <subcellularLocation>
        <location evidence="1 9">Cytoplasm</location>
    </subcellularLocation>
</comment>
<dbReference type="SUPFAM" id="SSF47823">
    <property type="entry name" value="lambda integrase-like, N-terminal domain"/>
    <property type="match status" value="1"/>
</dbReference>
<feature type="domain" description="Core-binding (CB)" evidence="11">
    <location>
        <begin position="1"/>
        <end position="87"/>
    </location>
</feature>
<dbReference type="InterPro" id="IPR044068">
    <property type="entry name" value="CB"/>
</dbReference>
<protein>
    <recommendedName>
        <fullName evidence="9">Tyrosine recombinase XerC</fullName>
    </recommendedName>
</protein>
<keyword evidence="7 9" id="KW-0233">DNA recombination</keyword>
<keyword evidence="8 9" id="KW-0131">Cell cycle</keyword>
<keyword evidence="5 9" id="KW-0229">DNA integration</keyword>
<dbReference type="Proteomes" id="UP000266915">
    <property type="component" value="Unassembled WGS sequence"/>
</dbReference>
<feature type="active site" evidence="9">
    <location>
        <position position="152"/>
    </location>
</feature>
<evidence type="ECO:0000313" key="12">
    <source>
        <dbReference type="EMBL" id="ROR81503.1"/>
    </source>
</evidence>
<comment type="caution">
    <text evidence="12">The sequence shown here is derived from an EMBL/GenBank/DDBJ whole genome shotgun (WGS) entry which is preliminary data.</text>
</comment>
<dbReference type="CDD" id="cd00798">
    <property type="entry name" value="INT_XerDC_C"/>
    <property type="match status" value="1"/>
</dbReference>
<dbReference type="InterPro" id="IPR011010">
    <property type="entry name" value="DNA_brk_join_enz"/>
</dbReference>
<dbReference type="PROSITE" id="PS51900">
    <property type="entry name" value="CB"/>
    <property type="match status" value="1"/>
</dbReference>
<feature type="active site" evidence="9">
    <location>
        <position position="281"/>
    </location>
</feature>
<dbReference type="InterPro" id="IPR023009">
    <property type="entry name" value="Tyrosine_recombinase_XerC/XerD"/>
</dbReference>
<dbReference type="GO" id="GO:0007059">
    <property type="term" value="P:chromosome segregation"/>
    <property type="evidence" value="ECO:0007669"/>
    <property type="project" value="UniProtKB-UniRule"/>
</dbReference>
<dbReference type="GO" id="GO:0006313">
    <property type="term" value="P:DNA transposition"/>
    <property type="evidence" value="ECO:0007669"/>
    <property type="project" value="UniProtKB-UniRule"/>
</dbReference>
<dbReference type="InterPro" id="IPR013762">
    <property type="entry name" value="Integrase-like_cat_sf"/>
</dbReference>
<evidence type="ECO:0000256" key="2">
    <source>
        <dbReference type="ARBA" id="ARBA00022490"/>
    </source>
</evidence>
<evidence type="ECO:0000256" key="7">
    <source>
        <dbReference type="ARBA" id="ARBA00023172"/>
    </source>
</evidence>
<dbReference type="InterPro" id="IPR004107">
    <property type="entry name" value="Integrase_SAM-like_N"/>
</dbReference>
<dbReference type="AlphaFoldDB" id="A0A3N2C1Y5"/>
<keyword evidence="13" id="KW-1185">Reference proteome</keyword>
<keyword evidence="4 9" id="KW-0159">Chromosome partition</keyword>
<evidence type="ECO:0000256" key="1">
    <source>
        <dbReference type="ARBA" id="ARBA00004496"/>
    </source>
</evidence>
<dbReference type="GO" id="GO:0009037">
    <property type="term" value="F:tyrosine-based site-specific recombinase activity"/>
    <property type="evidence" value="ECO:0007669"/>
    <property type="project" value="UniProtKB-UniRule"/>
</dbReference>
<name>A0A3N2C1Y5_9MICO</name>
<gene>
    <name evidence="9" type="primary">xerC</name>
    <name evidence="12" type="ORF">EDD42_1565</name>
</gene>
<dbReference type="SUPFAM" id="SSF56349">
    <property type="entry name" value="DNA breaking-rejoining enzymes"/>
    <property type="match status" value="1"/>
</dbReference>
<organism evidence="12 13">
    <name type="scientific">Plantibacter flavus</name>
    <dbReference type="NCBI Taxonomy" id="150123"/>
    <lineage>
        <taxon>Bacteria</taxon>
        <taxon>Bacillati</taxon>
        <taxon>Actinomycetota</taxon>
        <taxon>Actinomycetes</taxon>
        <taxon>Micrococcales</taxon>
        <taxon>Microbacteriaceae</taxon>
        <taxon>Plantibacter</taxon>
    </lineage>
</organism>
<dbReference type="InterPro" id="IPR002104">
    <property type="entry name" value="Integrase_catalytic"/>
</dbReference>
<proteinExistence type="inferred from homology"/>
<dbReference type="RefSeq" id="WP_085510635.1">
    <property type="nucleotide sequence ID" value="NZ_FXAP01000001.1"/>
</dbReference>
<dbReference type="EMBL" id="RKHL01000001">
    <property type="protein sequence ID" value="ROR81503.1"/>
    <property type="molecule type" value="Genomic_DNA"/>
</dbReference>
<feature type="active site" evidence="9">
    <location>
        <position position="176"/>
    </location>
</feature>
<dbReference type="HAMAP" id="MF_01808">
    <property type="entry name" value="Recomb_XerC_XerD"/>
    <property type="match status" value="1"/>
</dbReference>
<dbReference type="InterPro" id="IPR050090">
    <property type="entry name" value="Tyrosine_recombinase_XerCD"/>
</dbReference>
<reference evidence="12 13" key="1">
    <citation type="submission" date="2018-11" db="EMBL/GenBank/DDBJ databases">
        <title>Sequencing the genomes of 1000 actinobacteria strains.</title>
        <authorList>
            <person name="Klenk H.-P."/>
        </authorList>
    </citation>
    <scope>NUCLEOTIDE SEQUENCE [LARGE SCALE GENOMIC DNA]</scope>
    <source>
        <strain evidence="12 13">DSM 14012</strain>
    </source>
</reference>
<evidence type="ECO:0000256" key="3">
    <source>
        <dbReference type="ARBA" id="ARBA00022618"/>
    </source>
</evidence>
<dbReference type="Gene3D" id="1.10.150.130">
    <property type="match status" value="1"/>
</dbReference>
<evidence type="ECO:0000256" key="9">
    <source>
        <dbReference type="HAMAP-Rule" id="MF_01808"/>
    </source>
</evidence>
<dbReference type="InterPro" id="IPR010998">
    <property type="entry name" value="Integrase_recombinase_N"/>
</dbReference>
<evidence type="ECO:0000313" key="13">
    <source>
        <dbReference type="Proteomes" id="UP000266915"/>
    </source>
</evidence>